<evidence type="ECO:0000256" key="1">
    <source>
        <dbReference type="SAM" id="MobiDB-lite"/>
    </source>
</evidence>
<feature type="compositionally biased region" description="Low complexity" evidence="1">
    <location>
        <begin position="66"/>
        <end position="75"/>
    </location>
</feature>
<feature type="compositionally biased region" description="Basic and acidic residues" evidence="1">
    <location>
        <begin position="143"/>
        <end position="162"/>
    </location>
</feature>
<organism evidence="3">
    <name type="scientific">Melanopsichium pennsylvanicum 4</name>
    <dbReference type="NCBI Taxonomy" id="1398559"/>
    <lineage>
        <taxon>Eukaryota</taxon>
        <taxon>Fungi</taxon>
        <taxon>Dikarya</taxon>
        <taxon>Basidiomycota</taxon>
        <taxon>Ustilaginomycotina</taxon>
        <taxon>Ustilaginomycetes</taxon>
        <taxon>Ustilaginales</taxon>
        <taxon>Ustilaginaceae</taxon>
        <taxon>Melanopsichium</taxon>
    </lineage>
</organism>
<keyword evidence="2" id="KW-0812">Transmembrane</keyword>
<reference evidence="3" key="1">
    <citation type="journal article" date="2014" name="Genome Biol. Evol.">
        <title>Gene Loss Rather Than Gene Gain Is Associated with a Host Jump from Monocots to Dicots in the Smut Fungus Melanopsichium pennsylvanicum.</title>
        <authorList>
            <person name="Sharma R."/>
            <person name="Mishra B."/>
            <person name="Runge F."/>
            <person name="Thines M."/>
        </authorList>
    </citation>
    <scope>NUCLEOTIDE SEQUENCE</scope>
    <source>
        <strain evidence="3">4</strain>
    </source>
</reference>
<accession>A0A077R1N4</accession>
<dbReference type="AlphaFoldDB" id="A0A077R1N4"/>
<protein>
    <submittedName>
        <fullName evidence="3">Uncharacterized protein</fullName>
    </submittedName>
</protein>
<name>A0A077R1N4_9BASI</name>
<sequence>MASLSSSPSRHSGLLACPAARGFSEMFGLFFDHKDRSEDGHHHLTASDSDSAPTSHQVYPWASAAATPLSTPPSSVAHGDLSPESHRTPKKKRLSWLGSTTASHWHSHLASTSSSTEAFSSCPIRRTQFHSRTSSWNSSSACSKEHTAKTEEGSGKSKKPVDRNAGAASLVPNAQFLGLMLLMILLISSALIKVLSVLLFLTIFALDDV</sequence>
<keyword evidence="2" id="KW-0472">Membrane</keyword>
<keyword evidence="2" id="KW-1133">Transmembrane helix</keyword>
<feature type="transmembrane region" description="Helical" evidence="2">
    <location>
        <begin position="179"/>
        <end position="206"/>
    </location>
</feature>
<evidence type="ECO:0000313" key="3">
    <source>
        <dbReference type="EMBL" id="CDI52846.1"/>
    </source>
</evidence>
<feature type="region of interest" description="Disordered" evidence="1">
    <location>
        <begin position="134"/>
        <end position="163"/>
    </location>
</feature>
<proteinExistence type="predicted"/>
<dbReference type="EMBL" id="HG529551">
    <property type="protein sequence ID" value="CDI52846.1"/>
    <property type="molecule type" value="Genomic_DNA"/>
</dbReference>
<feature type="region of interest" description="Disordered" evidence="1">
    <location>
        <begin position="66"/>
        <end position="93"/>
    </location>
</feature>
<evidence type="ECO:0000256" key="2">
    <source>
        <dbReference type="SAM" id="Phobius"/>
    </source>
</evidence>